<organism evidence="5 6">
    <name type="scientific">Allacma fusca</name>
    <dbReference type="NCBI Taxonomy" id="39272"/>
    <lineage>
        <taxon>Eukaryota</taxon>
        <taxon>Metazoa</taxon>
        <taxon>Ecdysozoa</taxon>
        <taxon>Arthropoda</taxon>
        <taxon>Hexapoda</taxon>
        <taxon>Collembola</taxon>
        <taxon>Symphypleona</taxon>
        <taxon>Sminthuridae</taxon>
        <taxon>Allacma</taxon>
    </lineage>
</organism>
<dbReference type="InterPro" id="IPR050278">
    <property type="entry name" value="Serine_Prot_S9B/DPPIV"/>
</dbReference>
<protein>
    <recommendedName>
        <fullName evidence="4">Dipeptidylpeptidase IV N-terminal domain-containing protein</fullName>
    </recommendedName>
</protein>
<dbReference type="EMBL" id="CAJVCH010030563">
    <property type="protein sequence ID" value="CAG7709872.1"/>
    <property type="molecule type" value="Genomic_DNA"/>
</dbReference>
<dbReference type="PANTHER" id="PTHR11731">
    <property type="entry name" value="PROTEASE FAMILY S9B,C DIPEPTIDYL-PEPTIDASE IV-RELATED"/>
    <property type="match status" value="1"/>
</dbReference>
<dbReference type="GO" id="GO:0008239">
    <property type="term" value="F:dipeptidyl-peptidase activity"/>
    <property type="evidence" value="ECO:0007669"/>
    <property type="project" value="TreeGrafter"/>
</dbReference>
<dbReference type="GO" id="GO:0008236">
    <property type="term" value="F:serine-type peptidase activity"/>
    <property type="evidence" value="ECO:0007669"/>
    <property type="project" value="UniProtKB-KW"/>
</dbReference>
<dbReference type="GO" id="GO:0006508">
    <property type="term" value="P:proteolysis"/>
    <property type="evidence" value="ECO:0007669"/>
    <property type="project" value="InterPro"/>
</dbReference>
<evidence type="ECO:0000313" key="5">
    <source>
        <dbReference type="EMBL" id="CAG7709872.1"/>
    </source>
</evidence>
<sequence>RQLDAKLSGISTNLQFALLVHDVRPVHRHSTTAKYTLYNTETRSIKPLSVDSGSPDRPDGDHKRLQLAKWSPTGNSLVLVYQGDIYYKPDPTNNLTHRLTKSAVPGVITNGVPDWLYE</sequence>
<comment type="caution">
    <text evidence="5">The sequence shown here is derived from an EMBL/GenBank/DDBJ whole genome shotgun (WGS) entry which is preliminary data.</text>
</comment>
<dbReference type="AlphaFoldDB" id="A0A8J2J816"/>
<evidence type="ECO:0000256" key="1">
    <source>
        <dbReference type="ARBA" id="ARBA00022438"/>
    </source>
</evidence>
<dbReference type="InterPro" id="IPR002469">
    <property type="entry name" value="Peptidase_S9B_N"/>
</dbReference>
<keyword evidence="1" id="KW-0031">Aminopeptidase</keyword>
<keyword evidence="2" id="KW-0720">Serine protease</keyword>
<keyword evidence="1" id="KW-0378">Hydrolase</keyword>
<gene>
    <name evidence="5" type="ORF">AFUS01_LOCUS4856</name>
</gene>
<evidence type="ECO:0000256" key="2">
    <source>
        <dbReference type="ARBA" id="ARBA00022825"/>
    </source>
</evidence>
<reference evidence="5" key="1">
    <citation type="submission" date="2021-06" db="EMBL/GenBank/DDBJ databases">
        <authorList>
            <person name="Hodson N. C."/>
            <person name="Mongue J. A."/>
            <person name="Jaron S. K."/>
        </authorList>
    </citation>
    <scope>NUCLEOTIDE SEQUENCE</scope>
</reference>
<dbReference type="Proteomes" id="UP000708208">
    <property type="component" value="Unassembled WGS sequence"/>
</dbReference>
<dbReference type="Pfam" id="PF00930">
    <property type="entry name" value="DPPIV_N"/>
    <property type="match status" value="1"/>
</dbReference>
<dbReference type="PANTHER" id="PTHR11731:SF200">
    <property type="entry name" value="DIPEPTIDYL PEPTIDASE 10, ISOFORM B"/>
    <property type="match status" value="1"/>
</dbReference>
<dbReference type="GO" id="GO:0005886">
    <property type="term" value="C:plasma membrane"/>
    <property type="evidence" value="ECO:0007669"/>
    <property type="project" value="TreeGrafter"/>
</dbReference>
<evidence type="ECO:0000256" key="3">
    <source>
        <dbReference type="ARBA" id="ARBA00023180"/>
    </source>
</evidence>
<evidence type="ECO:0000313" key="6">
    <source>
        <dbReference type="Proteomes" id="UP000708208"/>
    </source>
</evidence>
<keyword evidence="6" id="KW-1185">Reference proteome</keyword>
<dbReference type="OrthoDB" id="16520at2759"/>
<feature type="non-terminal residue" evidence="5">
    <location>
        <position position="1"/>
    </location>
</feature>
<feature type="non-terminal residue" evidence="5">
    <location>
        <position position="118"/>
    </location>
</feature>
<keyword evidence="3" id="KW-0325">Glycoprotein</keyword>
<dbReference type="GO" id="GO:0004177">
    <property type="term" value="F:aminopeptidase activity"/>
    <property type="evidence" value="ECO:0007669"/>
    <property type="project" value="UniProtKB-KW"/>
</dbReference>
<evidence type="ECO:0000259" key="4">
    <source>
        <dbReference type="Pfam" id="PF00930"/>
    </source>
</evidence>
<proteinExistence type="predicted"/>
<name>A0A8J2J816_9HEXA</name>
<feature type="domain" description="Dipeptidylpeptidase IV N-terminal" evidence="4">
    <location>
        <begin position="12"/>
        <end position="118"/>
    </location>
</feature>
<accession>A0A8J2J816</accession>
<keyword evidence="1" id="KW-0645">Protease</keyword>